<gene>
    <name evidence="1" type="ORF">HY29_00060</name>
</gene>
<dbReference type="Proteomes" id="UP000027037">
    <property type="component" value="Unassembled WGS sequence"/>
</dbReference>
<proteinExistence type="predicted"/>
<name>A0A062UKT3_9PROT</name>
<dbReference type="AlphaFoldDB" id="A0A062UKT3"/>
<dbReference type="STRING" id="1280946.HY29_00060"/>
<sequence>MPDLPSSQGIHYMRRVLLLASFLLLAGCAYLQEVYGEDQAYGGGTDPYEKISFDGELATAAERAECEAAGGEVRRDGMLGWQQCVQTYADAGKTCSDNDDCLGQCRLNIGETMPQPDETVTGTCQVTDSPFGCYATVEDGKAAPTICVD</sequence>
<comment type="caution">
    <text evidence="1">The sequence shown here is derived from an EMBL/GenBank/DDBJ whole genome shotgun (WGS) entry which is preliminary data.</text>
</comment>
<dbReference type="EMBL" id="AWFF01000001">
    <property type="protein sequence ID" value="KCZ57154.1"/>
    <property type="molecule type" value="Genomic_DNA"/>
</dbReference>
<accession>A0A062UKT3</accession>
<protein>
    <submittedName>
        <fullName evidence="1">Uncharacterized protein</fullName>
    </submittedName>
</protein>
<reference evidence="1 2" key="1">
    <citation type="journal article" date="2014" name="Antonie Van Leeuwenhoek">
        <title>Hyphomonas beringensis sp. nov. and Hyphomonas chukchiensis sp. nov., isolated from surface seawater of the Bering Sea and Chukchi Sea.</title>
        <authorList>
            <person name="Li C."/>
            <person name="Lai Q."/>
            <person name="Li G."/>
            <person name="Dong C."/>
            <person name="Wang J."/>
            <person name="Liao Y."/>
            <person name="Shao Z."/>
        </authorList>
    </citation>
    <scope>NUCLEOTIDE SEQUENCE [LARGE SCALE GENOMIC DNA]</scope>
    <source>
        <strain evidence="1 2">25B14_1</strain>
    </source>
</reference>
<evidence type="ECO:0000313" key="2">
    <source>
        <dbReference type="Proteomes" id="UP000027037"/>
    </source>
</evidence>
<evidence type="ECO:0000313" key="1">
    <source>
        <dbReference type="EMBL" id="KCZ57154.1"/>
    </source>
</evidence>
<dbReference type="PATRIC" id="fig|1280946.3.peg.13"/>
<organism evidence="1 2">
    <name type="scientific">Hyphomonas beringensis</name>
    <dbReference type="NCBI Taxonomy" id="1280946"/>
    <lineage>
        <taxon>Bacteria</taxon>
        <taxon>Pseudomonadati</taxon>
        <taxon>Pseudomonadota</taxon>
        <taxon>Alphaproteobacteria</taxon>
        <taxon>Hyphomonadales</taxon>
        <taxon>Hyphomonadaceae</taxon>
        <taxon>Hyphomonas</taxon>
    </lineage>
</organism>
<dbReference type="eggNOG" id="ENOG5032ZRV">
    <property type="taxonomic scope" value="Bacteria"/>
</dbReference>
<keyword evidence="2" id="KW-1185">Reference proteome</keyword>